<evidence type="ECO:0000313" key="1">
    <source>
        <dbReference type="EMBL" id="EFM46674.1"/>
    </source>
</evidence>
<dbReference type="EMBL" id="AEET01000016">
    <property type="protein sequence ID" value="EFM46674.1"/>
    <property type="molecule type" value="Genomic_DNA"/>
</dbReference>
<proteinExistence type="predicted"/>
<name>E0QPA7_9ACTO</name>
<accession>E0QPA7</accession>
<gene>
    <name evidence="1" type="ORF">HMPREF0580_0722</name>
</gene>
<dbReference type="Proteomes" id="UP000003045">
    <property type="component" value="Unassembled WGS sequence"/>
</dbReference>
<protein>
    <submittedName>
        <fullName evidence="1">Uncharacterized protein</fullName>
    </submittedName>
</protein>
<sequence length="52" mass="6007">MFVTFYDNRQEILGKITFASLRGYPLVISVTGLSPSATHRPWLYGRYLPIME</sequence>
<comment type="caution">
    <text evidence="1">The sequence shown here is derived from an EMBL/GenBank/DDBJ whole genome shotgun (WGS) entry which is preliminary data.</text>
</comment>
<reference evidence="1" key="1">
    <citation type="submission" date="2010-08" db="EMBL/GenBank/DDBJ databases">
        <authorList>
            <person name="Muzny D."/>
            <person name="Qin X."/>
            <person name="Deng J."/>
            <person name="Jiang H."/>
            <person name="Liu Y."/>
            <person name="Qu J."/>
            <person name="Song X.-Z."/>
            <person name="Zhang L."/>
            <person name="Thornton R."/>
            <person name="Coyle M."/>
            <person name="Francisco L."/>
            <person name="Jackson L."/>
            <person name="Javaid M."/>
            <person name="Korchina V."/>
            <person name="Kovar C."/>
            <person name="Mata R."/>
            <person name="Mathew T."/>
            <person name="Ngo R."/>
            <person name="Nguyen L."/>
            <person name="Nguyen N."/>
            <person name="Okwuonu G."/>
            <person name="Ongeri F."/>
            <person name="Pham C."/>
            <person name="Simmons D."/>
            <person name="Wilczek-Boney K."/>
            <person name="Hale W."/>
            <person name="Jakkamsetti A."/>
            <person name="Pham P."/>
            <person name="Ruth R."/>
            <person name="San Lucas F."/>
            <person name="Warren J."/>
            <person name="Zhang J."/>
            <person name="Zhao Z."/>
            <person name="Zhou C."/>
            <person name="Zhu D."/>
            <person name="Lee S."/>
            <person name="Bess C."/>
            <person name="Blankenburg K."/>
            <person name="Forbes L."/>
            <person name="Fu Q."/>
            <person name="Gubbala S."/>
            <person name="Hirani K."/>
            <person name="Jayaseelan J.C."/>
            <person name="Lara F."/>
            <person name="Munidasa M."/>
            <person name="Palculict T."/>
            <person name="Patil S."/>
            <person name="Pu L.-L."/>
            <person name="Saada N."/>
            <person name="Tang L."/>
            <person name="Weissenberger G."/>
            <person name="Zhu Y."/>
            <person name="Hemphill L."/>
            <person name="Shang Y."/>
            <person name="Youmans B."/>
            <person name="Ayvaz T."/>
            <person name="Ross M."/>
            <person name="Santibanez J."/>
            <person name="Aqrawi P."/>
            <person name="Gross S."/>
            <person name="Joshi V."/>
            <person name="Fowler G."/>
            <person name="Nazareth L."/>
            <person name="Reid J."/>
            <person name="Worley K."/>
            <person name="Petrosino J."/>
            <person name="Highlander S."/>
            <person name="Gibbs R."/>
        </authorList>
    </citation>
    <scope>NUCLEOTIDE SEQUENCE [LARGE SCALE GENOMIC DNA]</scope>
    <source>
        <strain evidence="1">ATCC 35239</strain>
    </source>
</reference>
<dbReference type="STRING" id="871571.HMPREF0580_0722"/>
<evidence type="ECO:0000313" key="2">
    <source>
        <dbReference type="Proteomes" id="UP000003045"/>
    </source>
</evidence>
<keyword evidence="2" id="KW-1185">Reference proteome</keyword>
<organism evidence="1 2">
    <name type="scientific">Mobiluncus mulieris ATCC 35239</name>
    <dbReference type="NCBI Taxonomy" id="871571"/>
    <lineage>
        <taxon>Bacteria</taxon>
        <taxon>Bacillati</taxon>
        <taxon>Actinomycetota</taxon>
        <taxon>Actinomycetes</taxon>
        <taxon>Actinomycetales</taxon>
        <taxon>Actinomycetaceae</taxon>
        <taxon>Mobiluncus</taxon>
    </lineage>
</organism>
<dbReference type="AlphaFoldDB" id="E0QPA7"/>
<dbReference type="HOGENOM" id="CLU_3081920_0_0_11"/>